<sequence length="52" mass="5551">SPLLGDGHVIFFFLENIYSCAGAGTGTISITGTTVVLSPLFINSLHKQQQTR</sequence>
<proteinExistence type="predicted"/>
<dbReference type="EMBL" id="LS974618">
    <property type="protein sequence ID" value="CAG7895879.1"/>
    <property type="molecule type" value="Genomic_DNA"/>
</dbReference>
<dbReference type="EMBL" id="LR031573">
    <property type="protein sequence ID" value="VDC92712.1"/>
    <property type="molecule type" value="Genomic_DNA"/>
</dbReference>
<accession>A0A3P6AJK7</accession>
<protein>
    <submittedName>
        <fullName evidence="1">Uncharacterized protein</fullName>
    </submittedName>
</protein>
<dbReference type="AlphaFoldDB" id="A0A3P6AJK7"/>
<name>A0A3P6AJK7_BRACM</name>
<organism evidence="2">
    <name type="scientific">Brassica campestris</name>
    <name type="common">Field mustard</name>
    <dbReference type="NCBI Taxonomy" id="3711"/>
    <lineage>
        <taxon>Eukaryota</taxon>
        <taxon>Viridiplantae</taxon>
        <taxon>Streptophyta</taxon>
        <taxon>Embryophyta</taxon>
        <taxon>Tracheophyta</taxon>
        <taxon>Spermatophyta</taxon>
        <taxon>Magnoliopsida</taxon>
        <taxon>eudicotyledons</taxon>
        <taxon>Gunneridae</taxon>
        <taxon>Pentapetalae</taxon>
        <taxon>rosids</taxon>
        <taxon>malvids</taxon>
        <taxon>Brassicales</taxon>
        <taxon>Brassicaceae</taxon>
        <taxon>Brassiceae</taxon>
        <taxon>Brassica</taxon>
    </lineage>
</organism>
<dbReference type="Proteomes" id="UP000694005">
    <property type="component" value="Chromosome A02"/>
</dbReference>
<feature type="non-terminal residue" evidence="2">
    <location>
        <position position="1"/>
    </location>
</feature>
<evidence type="ECO:0000313" key="1">
    <source>
        <dbReference type="EMBL" id="CAG7895879.1"/>
    </source>
</evidence>
<dbReference type="Gramene" id="A02p48310.2_BraZ1">
    <property type="protein sequence ID" value="A02p48310.2_BraZ1.CDS.1"/>
    <property type="gene ID" value="A02g48310.2_BraZ1"/>
</dbReference>
<gene>
    <name evidence="2" type="ORF">BRAA02T08964Z</name>
    <name evidence="1" type="ORF">BRAPAZ1V2_A02P48310.2</name>
</gene>
<reference evidence="2" key="1">
    <citation type="submission" date="2018-11" db="EMBL/GenBank/DDBJ databases">
        <authorList>
            <consortium name="Genoscope - CEA"/>
            <person name="William W."/>
        </authorList>
    </citation>
    <scope>NUCLEOTIDE SEQUENCE</scope>
</reference>
<evidence type="ECO:0000313" key="2">
    <source>
        <dbReference type="EMBL" id="VDC92712.1"/>
    </source>
</evidence>